<dbReference type="AlphaFoldDB" id="B9SGB9"/>
<keyword evidence="1" id="KW-0812">Transmembrane</keyword>
<evidence type="ECO:0000313" key="2">
    <source>
        <dbReference type="EMBL" id="EEF37365.1"/>
    </source>
</evidence>
<dbReference type="InParanoid" id="B9SGB9"/>
<name>B9SGB9_RICCO</name>
<dbReference type="Proteomes" id="UP000008311">
    <property type="component" value="Unassembled WGS sequence"/>
</dbReference>
<feature type="transmembrane region" description="Helical" evidence="1">
    <location>
        <begin position="112"/>
        <end position="130"/>
    </location>
</feature>
<reference evidence="3" key="1">
    <citation type="journal article" date="2010" name="Nat. Biotechnol.">
        <title>Draft genome sequence of the oilseed species Ricinus communis.</title>
        <authorList>
            <person name="Chan A.P."/>
            <person name="Crabtree J."/>
            <person name="Zhao Q."/>
            <person name="Lorenzi H."/>
            <person name="Orvis J."/>
            <person name="Puiu D."/>
            <person name="Melake-Berhan A."/>
            <person name="Jones K.M."/>
            <person name="Redman J."/>
            <person name="Chen G."/>
            <person name="Cahoon E.B."/>
            <person name="Gedil M."/>
            <person name="Stanke M."/>
            <person name="Haas B.J."/>
            <person name="Wortman J.R."/>
            <person name="Fraser-Liggett C.M."/>
            <person name="Ravel J."/>
            <person name="Rabinowicz P.D."/>
        </authorList>
    </citation>
    <scope>NUCLEOTIDE SEQUENCE [LARGE SCALE GENOMIC DNA]</scope>
    <source>
        <strain evidence="3">cv. Hale</strain>
    </source>
</reference>
<evidence type="ECO:0000313" key="3">
    <source>
        <dbReference type="Proteomes" id="UP000008311"/>
    </source>
</evidence>
<keyword evidence="1" id="KW-1133">Transmembrane helix</keyword>
<sequence length="131" mass="15305">MSGELLEENSIPKLSHLDSQRDGWKRSINDMQFISSVILGRKLKLFCSNRRRNGHRRTPITWMKIGLFFSMQADIWMAESNIKSELQFVFVAVINFRFVPTASIESQIKCIFFLWNGMILNSLIVVWIGMF</sequence>
<gene>
    <name evidence="2" type="ORF">RCOM_0881860</name>
</gene>
<organism evidence="2 3">
    <name type="scientific">Ricinus communis</name>
    <name type="common">Castor bean</name>
    <dbReference type="NCBI Taxonomy" id="3988"/>
    <lineage>
        <taxon>Eukaryota</taxon>
        <taxon>Viridiplantae</taxon>
        <taxon>Streptophyta</taxon>
        <taxon>Embryophyta</taxon>
        <taxon>Tracheophyta</taxon>
        <taxon>Spermatophyta</taxon>
        <taxon>Magnoliopsida</taxon>
        <taxon>eudicotyledons</taxon>
        <taxon>Gunneridae</taxon>
        <taxon>Pentapetalae</taxon>
        <taxon>rosids</taxon>
        <taxon>fabids</taxon>
        <taxon>Malpighiales</taxon>
        <taxon>Euphorbiaceae</taxon>
        <taxon>Acalyphoideae</taxon>
        <taxon>Acalypheae</taxon>
        <taxon>Ricinus</taxon>
    </lineage>
</organism>
<keyword evidence="3" id="KW-1185">Reference proteome</keyword>
<dbReference type="EMBL" id="EQ973951">
    <property type="protein sequence ID" value="EEF37365.1"/>
    <property type="molecule type" value="Genomic_DNA"/>
</dbReference>
<protein>
    <submittedName>
        <fullName evidence="2">Uncharacterized protein</fullName>
    </submittedName>
</protein>
<proteinExistence type="predicted"/>
<keyword evidence="1" id="KW-0472">Membrane</keyword>
<accession>B9SGB9</accession>
<evidence type="ECO:0000256" key="1">
    <source>
        <dbReference type="SAM" id="Phobius"/>
    </source>
</evidence>